<feature type="compositionally biased region" description="Gly residues" evidence="5">
    <location>
        <begin position="506"/>
        <end position="524"/>
    </location>
</feature>
<dbReference type="Pfam" id="PF08482">
    <property type="entry name" value="HrpB_C"/>
    <property type="match status" value="1"/>
</dbReference>
<organism evidence="8 9">
    <name type="scientific">Helcobacillus massiliensis</name>
    <dbReference type="NCBI Taxonomy" id="521392"/>
    <lineage>
        <taxon>Bacteria</taxon>
        <taxon>Bacillati</taxon>
        <taxon>Actinomycetota</taxon>
        <taxon>Actinomycetes</taxon>
        <taxon>Micrococcales</taxon>
        <taxon>Dermabacteraceae</taxon>
        <taxon>Helcobacillus</taxon>
    </lineage>
</organism>
<dbReference type="Pfam" id="PF00270">
    <property type="entry name" value="DEAD"/>
    <property type="match status" value="1"/>
</dbReference>
<dbReference type="GO" id="GO:0016787">
    <property type="term" value="F:hydrolase activity"/>
    <property type="evidence" value="ECO:0007669"/>
    <property type="project" value="UniProtKB-KW"/>
</dbReference>
<dbReference type="SMART" id="SM00490">
    <property type="entry name" value="HELICc"/>
    <property type="match status" value="1"/>
</dbReference>
<dbReference type="SMART" id="SM00487">
    <property type="entry name" value="DEXDc"/>
    <property type="match status" value="1"/>
</dbReference>
<dbReference type="GO" id="GO:0005524">
    <property type="term" value="F:ATP binding"/>
    <property type="evidence" value="ECO:0007669"/>
    <property type="project" value="UniProtKB-KW"/>
</dbReference>
<dbReference type="PIRSF" id="PIRSF005496">
    <property type="entry name" value="ATP_hel_hrpB"/>
    <property type="match status" value="1"/>
</dbReference>
<dbReference type="PANTHER" id="PTHR43519">
    <property type="entry name" value="ATP-DEPENDENT RNA HELICASE HRPB"/>
    <property type="match status" value="1"/>
</dbReference>
<dbReference type="GO" id="GO:0003676">
    <property type="term" value="F:nucleic acid binding"/>
    <property type="evidence" value="ECO:0007669"/>
    <property type="project" value="InterPro"/>
</dbReference>
<dbReference type="AlphaFoldDB" id="A0A839QYK6"/>
<gene>
    <name evidence="8" type="ORF">FHX50_002182</name>
</gene>
<feature type="region of interest" description="Disordered" evidence="5">
    <location>
        <begin position="499"/>
        <end position="530"/>
    </location>
</feature>
<dbReference type="PROSITE" id="PS51194">
    <property type="entry name" value="HELICASE_CTER"/>
    <property type="match status" value="1"/>
</dbReference>
<dbReference type="Proteomes" id="UP000568050">
    <property type="component" value="Unassembled WGS sequence"/>
</dbReference>
<dbReference type="InterPro" id="IPR027417">
    <property type="entry name" value="P-loop_NTPase"/>
</dbReference>
<dbReference type="InterPro" id="IPR014001">
    <property type="entry name" value="Helicase_ATP-bd"/>
</dbReference>
<name>A0A839QYK6_9MICO</name>
<dbReference type="InterPro" id="IPR001650">
    <property type="entry name" value="Helicase_C-like"/>
</dbReference>
<evidence type="ECO:0000259" key="7">
    <source>
        <dbReference type="PROSITE" id="PS51194"/>
    </source>
</evidence>
<keyword evidence="1" id="KW-0547">Nucleotide-binding</keyword>
<dbReference type="CDD" id="cd18791">
    <property type="entry name" value="SF2_C_RHA"/>
    <property type="match status" value="1"/>
</dbReference>
<dbReference type="InterPro" id="IPR007502">
    <property type="entry name" value="Helicase-assoc_dom"/>
</dbReference>
<keyword evidence="9" id="KW-1185">Reference proteome</keyword>
<dbReference type="SUPFAM" id="SSF52540">
    <property type="entry name" value="P-loop containing nucleoside triphosphate hydrolases"/>
    <property type="match status" value="1"/>
</dbReference>
<dbReference type="Gene3D" id="3.40.50.300">
    <property type="entry name" value="P-loop containing nucleotide triphosphate hydrolases"/>
    <property type="match status" value="2"/>
</dbReference>
<comment type="caution">
    <text evidence="8">The sequence shown here is derived from an EMBL/GenBank/DDBJ whole genome shotgun (WGS) entry which is preliminary data.</text>
</comment>
<keyword evidence="4" id="KW-0067">ATP-binding</keyword>
<evidence type="ECO:0000313" key="8">
    <source>
        <dbReference type="EMBL" id="MBB3023879.1"/>
    </source>
</evidence>
<dbReference type="PROSITE" id="PS00690">
    <property type="entry name" value="DEAH_ATP_HELICASE"/>
    <property type="match status" value="1"/>
</dbReference>
<evidence type="ECO:0000256" key="4">
    <source>
        <dbReference type="ARBA" id="ARBA00022840"/>
    </source>
</evidence>
<dbReference type="InterPro" id="IPR013689">
    <property type="entry name" value="RNA_helicase_ATP-dep_HrpB_C"/>
</dbReference>
<dbReference type="InterPro" id="IPR010225">
    <property type="entry name" value="HrpB"/>
</dbReference>
<dbReference type="EC" id="3.6.4.13" evidence="8"/>
<evidence type="ECO:0000259" key="6">
    <source>
        <dbReference type="PROSITE" id="PS51192"/>
    </source>
</evidence>
<dbReference type="GO" id="GO:0003724">
    <property type="term" value="F:RNA helicase activity"/>
    <property type="evidence" value="ECO:0007669"/>
    <property type="project" value="UniProtKB-EC"/>
</dbReference>
<dbReference type="PANTHER" id="PTHR43519:SF1">
    <property type="entry name" value="ATP-DEPENDENT RNA HELICASE HRPB"/>
    <property type="match status" value="1"/>
</dbReference>
<keyword evidence="3 8" id="KW-0347">Helicase</keyword>
<keyword evidence="2 8" id="KW-0378">Hydrolase</keyword>
<reference evidence="8 9" key="1">
    <citation type="submission" date="2020-08" db="EMBL/GenBank/DDBJ databases">
        <title>Sequencing the genomes of 1000 actinobacteria strains.</title>
        <authorList>
            <person name="Klenk H.-P."/>
        </authorList>
    </citation>
    <scope>NUCLEOTIDE SEQUENCE [LARGE SCALE GENOMIC DNA]</scope>
    <source>
        <strain evidence="8 9">DSM 23040</strain>
    </source>
</reference>
<dbReference type="RefSeq" id="WP_343064096.1">
    <property type="nucleotide sequence ID" value="NZ_CBCSFZ010000052.1"/>
</dbReference>
<evidence type="ECO:0000256" key="1">
    <source>
        <dbReference type="ARBA" id="ARBA00022741"/>
    </source>
</evidence>
<dbReference type="NCBIfam" id="TIGR01970">
    <property type="entry name" value="DEAH_box_HrpB"/>
    <property type="match status" value="1"/>
</dbReference>
<protein>
    <submittedName>
        <fullName evidence="8">ATP-dependent helicase HrpB</fullName>
        <ecNumber evidence="8">3.6.4.13</ecNumber>
    </submittedName>
</protein>
<dbReference type="SMART" id="SM00847">
    <property type="entry name" value="HA2"/>
    <property type="match status" value="1"/>
</dbReference>
<evidence type="ECO:0000313" key="9">
    <source>
        <dbReference type="Proteomes" id="UP000568050"/>
    </source>
</evidence>
<sequence>MHLPETPFDLTAIGSGLVFADVLDDLARALTAEDAAAVVQAPPGTGKTTLVPPLVANLAGGRVIVTQPRRVAARAAARRLHQLCPDLPTGAVAFSVRGESTTRPSTIIEFVTPGILINRLLADPELTGVSAVILDEVHERALDSDLALAMLLDVRELRGDMRLLALSATLDAARFSRLMDGAPVIDSPTALHPLTEQWAPPPGPRLDDRGVTPAFLEHVAATAADAHRTHPDSDVLVFLPGAREVSRCADGIRDRLTDSGVEVLELHGQVPPREQDRIVSGGDAPGRRIIVSTALAESSLTVPGVRVVVDSALAREPRRDSLRRMTGLVTLTASKASMTQRAGRAARLGPGTVIRCCDPSTAAGAAQAAAAEVTTADLTGAMLTAACWGAPGGEGLRMLEPFNPRAAADARTDLTAIGALTETGHATELGRMLAAVPTDPRLARALLDSASAGEGELAADVIALLGADGRPASLEADRALAAARGDRKHQREAERLRRIAARSAGTGSGSGSSSGSGTGGGAGASGTDPDAVGRVIARAFPLNIARRMVDGPDGAASFLLASGTRVGVPAGHLATQEWIVVAHSGRSQARAAAGTGAVARLAAAISEETALSMGEHLLADRVTTRFTEQGAQARRIRSLGAITLSSAPARPEGPEARAAVIDGIREQGLGAFRFSDAARSLRERVQFLHRTLGGPWPDLSDAAIIARLDDVAAPELDRLAGIGGKPVRPSAIDMLPILQRLLPWPAAGRLRELAPERLEVPSGSAIRLTYPPLEEADGADASDGAEHSAPGRVVAEVKLQEMFGLAQSPRIADGAASIQFHLLSPARRPLAVTDDLASFWDGAYAQVRAEMRGRYPKHPWPEDPWSAEATARTKRRPPR</sequence>
<dbReference type="Gene3D" id="1.20.120.1080">
    <property type="match status" value="1"/>
</dbReference>
<feature type="domain" description="Helicase C-terminal" evidence="7">
    <location>
        <begin position="214"/>
        <end position="389"/>
    </location>
</feature>
<feature type="domain" description="Helicase ATP-binding" evidence="6">
    <location>
        <begin position="28"/>
        <end position="188"/>
    </location>
</feature>
<dbReference type="PROSITE" id="PS51192">
    <property type="entry name" value="HELICASE_ATP_BIND_1"/>
    <property type="match status" value="1"/>
</dbReference>
<dbReference type="EMBL" id="JACHWP010000015">
    <property type="protein sequence ID" value="MBB3023879.1"/>
    <property type="molecule type" value="Genomic_DNA"/>
</dbReference>
<dbReference type="InterPro" id="IPR011545">
    <property type="entry name" value="DEAD/DEAH_box_helicase_dom"/>
</dbReference>
<proteinExistence type="predicted"/>
<dbReference type="Pfam" id="PF00271">
    <property type="entry name" value="Helicase_C"/>
    <property type="match status" value="1"/>
</dbReference>
<evidence type="ECO:0000256" key="5">
    <source>
        <dbReference type="SAM" id="MobiDB-lite"/>
    </source>
</evidence>
<evidence type="ECO:0000256" key="3">
    <source>
        <dbReference type="ARBA" id="ARBA00022806"/>
    </source>
</evidence>
<dbReference type="InterPro" id="IPR002464">
    <property type="entry name" value="DNA/RNA_helicase_DEAH_CS"/>
</dbReference>
<evidence type="ECO:0000256" key="2">
    <source>
        <dbReference type="ARBA" id="ARBA00022801"/>
    </source>
</evidence>
<accession>A0A839QYK6</accession>
<feature type="region of interest" description="Disordered" evidence="5">
    <location>
        <begin position="854"/>
        <end position="879"/>
    </location>
</feature>